<feature type="domain" description="Band 7" evidence="4">
    <location>
        <begin position="138"/>
        <end position="294"/>
    </location>
</feature>
<feature type="domain" description="DUF7903" evidence="5">
    <location>
        <begin position="66"/>
        <end position="113"/>
    </location>
</feature>
<evidence type="ECO:0000313" key="6">
    <source>
        <dbReference type="EMBL" id="KAH0750493.1"/>
    </source>
</evidence>
<dbReference type="Pfam" id="PF01145">
    <property type="entry name" value="Band_7"/>
    <property type="match status" value="1"/>
</dbReference>
<dbReference type="Pfam" id="PF25475">
    <property type="entry name" value="DUF7903"/>
    <property type="match status" value="2"/>
</dbReference>
<evidence type="ECO:0000256" key="3">
    <source>
        <dbReference type="RuleBase" id="RU366054"/>
    </source>
</evidence>
<feature type="domain" description="DUF7903" evidence="5">
    <location>
        <begin position="3"/>
        <end position="59"/>
    </location>
</feature>
<accession>A0ABQ7UMR6</accession>
<comment type="subcellular location">
    <subcellularLocation>
        <location evidence="3">Cell membrane</location>
        <topology evidence="3">Lipid-anchor</topology>
    </subcellularLocation>
    <subcellularLocation>
        <location evidence="3">Membrane</location>
        <location evidence="3">Caveola</location>
    </subcellularLocation>
</comment>
<protein>
    <recommendedName>
        <fullName evidence="3">Flotillin-like</fullName>
    </recommendedName>
</protein>
<dbReference type="CDD" id="cd03399">
    <property type="entry name" value="SPFH_flotillin"/>
    <property type="match status" value="1"/>
</dbReference>
<name>A0ABQ7UMR6_SOLTU</name>
<comment type="similarity">
    <text evidence="1 3">Belongs to the band 7/mec-2 family. Flotillin subfamily.</text>
</comment>
<comment type="caution">
    <text evidence="6">The sequence shown here is derived from an EMBL/GenBank/DDBJ whole genome shotgun (WGS) entry which is preliminary data.</text>
</comment>
<keyword evidence="2 3" id="KW-0472">Membrane</keyword>
<evidence type="ECO:0000313" key="7">
    <source>
        <dbReference type="Proteomes" id="UP000826656"/>
    </source>
</evidence>
<dbReference type="PANTHER" id="PTHR13806">
    <property type="entry name" value="FLOTILLIN-RELATED"/>
    <property type="match status" value="1"/>
</dbReference>
<evidence type="ECO:0000256" key="1">
    <source>
        <dbReference type="ARBA" id="ARBA00007161"/>
    </source>
</evidence>
<dbReference type="Gene3D" id="3.30.479.30">
    <property type="entry name" value="Band 7 domain"/>
    <property type="match status" value="1"/>
</dbReference>
<proteinExistence type="inferred from homology"/>
<dbReference type="InterPro" id="IPR057225">
    <property type="entry name" value="DUF7903"/>
</dbReference>
<dbReference type="InterPro" id="IPR001107">
    <property type="entry name" value="Band_7"/>
</dbReference>
<reference evidence="6 7" key="1">
    <citation type="journal article" date="2021" name="bioRxiv">
        <title>Chromosome-scale and haplotype-resolved genome assembly of a tetraploid potato cultivar.</title>
        <authorList>
            <person name="Sun H."/>
            <person name="Jiao W.-B."/>
            <person name="Krause K."/>
            <person name="Campoy J.A."/>
            <person name="Goel M."/>
            <person name="Folz-Donahue K."/>
            <person name="Kukat C."/>
            <person name="Huettel B."/>
            <person name="Schneeberger K."/>
        </authorList>
    </citation>
    <scope>NUCLEOTIDE SEQUENCE [LARGE SCALE GENOMIC DNA]</scope>
    <source>
        <strain evidence="6">SolTubOtavaFocal</strain>
        <tissue evidence="6">Leaves</tissue>
    </source>
</reference>
<organism evidence="6 7">
    <name type="scientific">Solanum tuberosum</name>
    <name type="common">Potato</name>
    <dbReference type="NCBI Taxonomy" id="4113"/>
    <lineage>
        <taxon>Eukaryota</taxon>
        <taxon>Viridiplantae</taxon>
        <taxon>Streptophyta</taxon>
        <taxon>Embryophyta</taxon>
        <taxon>Tracheophyta</taxon>
        <taxon>Spermatophyta</taxon>
        <taxon>Magnoliopsida</taxon>
        <taxon>eudicotyledons</taxon>
        <taxon>Gunneridae</taxon>
        <taxon>Pentapetalae</taxon>
        <taxon>asterids</taxon>
        <taxon>lamiids</taxon>
        <taxon>Solanales</taxon>
        <taxon>Solanaceae</taxon>
        <taxon>Solanoideae</taxon>
        <taxon>Solaneae</taxon>
        <taxon>Solanum</taxon>
    </lineage>
</organism>
<dbReference type="Proteomes" id="UP000826656">
    <property type="component" value="Unassembled WGS sequence"/>
</dbReference>
<evidence type="ECO:0000256" key="2">
    <source>
        <dbReference type="ARBA" id="ARBA00023136"/>
    </source>
</evidence>
<evidence type="ECO:0000259" key="5">
    <source>
        <dbReference type="Pfam" id="PF25475"/>
    </source>
</evidence>
<dbReference type="InterPro" id="IPR027705">
    <property type="entry name" value="Flotillin_fam"/>
</dbReference>
<sequence length="337" mass="38138">MPRHMVADMSCLGKSSDLRLILYTKKINIILSNEQITGIKDLIGSAVLDSEVQGGLRVEMAHWQGFFRFKLRYADPFDFKSSTGEVTQEIFLKMPGIISELREDQGTANMMYHVARASEFLVITGIGINELKITKKALVWPLQKCRIIDVTPVNYTFEVNAMSAEKLPFLLPAVFTIGPCVDDRERLIKYAKLLSHHERDSHDVKDLVQGVIEGETHVLAASMTMEEILKGTKDFKKEVFDKVQLELNQFGLLIYNANIKQLVDVQEHEYFSYLGQKTQMEAANQAKIDVSEAKMKGEIGAKEREGLTRQNAAKIDAETKIISTQRDGDGNYECKHF</sequence>
<dbReference type="PANTHER" id="PTHR13806:SF34">
    <property type="entry name" value="FLOTILLIN-LIKE"/>
    <property type="match status" value="1"/>
</dbReference>
<gene>
    <name evidence="6" type="ORF">KY290_029725</name>
</gene>
<dbReference type="InterPro" id="IPR036013">
    <property type="entry name" value="Band_7/SPFH_dom_sf"/>
</dbReference>
<dbReference type="SUPFAM" id="SSF117892">
    <property type="entry name" value="Band 7/SPFH domain"/>
    <property type="match status" value="1"/>
</dbReference>
<dbReference type="EMBL" id="JAIVGD010000019">
    <property type="protein sequence ID" value="KAH0750493.1"/>
    <property type="molecule type" value="Genomic_DNA"/>
</dbReference>
<keyword evidence="3" id="KW-1003">Cell membrane</keyword>
<keyword evidence="7" id="KW-1185">Reference proteome</keyword>
<evidence type="ECO:0000259" key="4">
    <source>
        <dbReference type="Pfam" id="PF01145"/>
    </source>
</evidence>